<name>A0A0F9FPT5_9ZZZZ</name>
<organism evidence="1">
    <name type="scientific">marine sediment metagenome</name>
    <dbReference type="NCBI Taxonomy" id="412755"/>
    <lineage>
        <taxon>unclassified sequences</taxon>
        <taxon>metagenomes</taxon>
        <taxon>ecological metagenomes</taxon>
    </lineage>
</organism>
<dbReference type="AlphaFoldDB" id="A0A0F9FPT5"/>
<accession>A0A0F9FPT5</accession>
<dbReference type="EMBL" id="LAZR01020539">
    <property type="protein sequence ID" value="KKL88534.1"/>
    <property type="molecule type" value="Genomic_DNA"/>
</dbReference>
<comment type="caution">
    <text evidence="1">The sequence shown here is derived from an EMBL/GenBank/DDBJ whole genome shotgun (WGS) entry which is preliminary data.</text>
</comment>
<proteinExistence type="predicted"/>
<evidence type="ECO:0000313" key="1">
    <source>
        <dbReference type="EMBL" id="KKL88534.1"/>
    </source>
</evidence>
<sequence length="90" mass="9135">MTDKNANDKAMAAALVAEMIGNALSHLHNDCGLPAEIVFAGAHACIVSEMAMAMGGTRAAESCMNAARAVEGFSTPDDAILANTPTTGRA</sequence>
<reference evidence="1" key="1">
    <citation type="journal article" date="2015" name="Nature">
        <title>Complex archaea that bridge the gap between prokaryotes and eukaryotes.</title>
        <authorList>
            <person name="Spang A."/>
            <person name="Saw J.H."/>
            <person name="Jorgensen S.L."/>
            <person name="Zaremba-Niedzwiedzka K."/>
            <person name="Martijn J."/>
            <person name="Lind A.E."/>
            <person name="van Eijk R."/>
            <person name="Schleper C."/>
            <person name="Guy L."/>
            <person name="Ettema T.J."/>
        </authorList>
    </citation>
    <scope>NUCLEOTIDE SEQUENCE</scope>
</reference>
<protein>
    <submittedName>
        <fullName evidence="1">Uncharacterized protein</fullName>
    </submittedName>
</protein>
<gene>
    <name evidence="1" type="ORF">LCGC14_1923760</name>
</gene>